<evidence type="ECO:0000256" key="10">
    <source>
        <dbReference type="ARBA" id="ARBA00022982"/>
    </source>
</evidence>
<evidence type="ECO:0008006" key="16">
    <source>
        <dbReference type="Google" id="ProtNLM"/>
    </source>
</evidence>
<keyword evidence="5" id="KW-0813">Transport</keyword>
<evidence type="ECO:0000256" key="14">
    <source>
        <dbReference type="SAM" id="Phobius"/>
    </source>
</evidence>
<keyword evidence="8 14" id="KW-0812">Transmembrane</keyword>
<dbReference type="CDD" id="cd03495">
    <property type="entry name" value="SQR_TypeC_SdhD_like"/>
    <property type="match status" value="1"/>
</dbReference>
<keyword evidence="9" id="KW-0479">Metal-binding</keyword>
<comment type="function">
    <text evidence="2">Membrane-anchoring subunit of succinate dehydrogenase (SDH).</text>
</comment>
<keyword evidence="13 14" id="KW-0472">Membrane</keyword>
<keyword evidence="11 14" id="KW-1133">Transmembrane helix</keyword>
<comment type="cofactor">
    <cofactor evidence="1">
        <name>heme</name>
        <dbReference type="ChEBI" id="CHEBI:30413"/>
    </cofactor>
</comment>
<evidence type="ECO:0000256" key="13">
    <source>
        <dbReference type="ARBA" id="ARBA00023136"/>
    </source>
</evidence>
<dbReference type="InterPro" id="IPR014312">
    <property type="entry name" value="Succ_DH_anchor"/>
</dbReference>
<dbReference type="AlphaFoldDB" id="A0A381UY59"/>
<dbReference type="InterPro" id="IPR000701">
    <property type="entry name" value="SuccDH_FuR_B_TM-su"/>
</dbReference>
<dbReference type="Gene3D" id="1.20.1300.10">
    <property type="entry name" value="Fumarate reductase/succinate dehydrogenase, transmembrane subunit"/>
    <property type="match status" value="1"/>
</dbReference>
<name>A0A381UY59_9ZZZZ</name>
<dbReference type="GO" id="GO:0006099">
    <property type="term" value="P:tricarboxylic acid cycle"/>
    <property type="evidence" value="ECO:0007669"/>
    <property type="project" value="UniProtKB-UniPathway"/>
</dbReference>
<keyword evidence="12" id="KW-0408">Iron</keyword>
<comment type="subcellular location">
    <subcellularLocation>
        <location evidence="3">Membrane</location>
        <topology evidence="3">Multi-pass membrane protein</topology>
    </subcellularLocation>
</comment>
<organism evidence="15">
    <name type="scientific">marine metagenome</name>
    <dbReference type="NCBI Taxonomy" id="408172"/>
    <lineage>
        <taxon>unclassified sequences</taxon>
        <taxon>metagenomes</taxon>
        <taxon>ecological metagenomes</taxon>
    </lineage>
</organism>
<dbReference type="SUPFAM" id="SSF81343">
    <property type="entry name" value="Fumarate reductase respiratory complex transmembrane subunits"/>
    <property type="match status" value="1"/>
</dbReference>
<evidence type="ECO:0000256" key="8">
    <source>
        <dbReference type="ARBA" id="ARBA00022692"/>
    </source>
</evidence>
<evidence type="ECO:0000256" key="5">
    <source>
        <dbReference type="ARBA" id="ARBA00022448"/>
    </source>
</evidence>
<protein>
    <recommendedName>
        <fullName evidence="16">Succinate dehydrogenase hydrophobic membrane anchor subunit</fullName>
    </recommendedName>
</protein>
<comment type="pathway">
    <text evidence="4">Carbohydrate metabolism; tricarboxylic acid cycle.</text>
</comment>
<evidence type="ECO:0000256" key="7">
    <source>
        <dbReference type="ARBA" id="ARBA00022617"/>
    </source>
</evidence>
<reference evidence="15" key="1">
    <citation type="submission" date="2018-05" db="EMBL/GenBank/DDBJ databases">
        <authorList>
            <person name="Lanie J.A."/>
            <person name="Ng W.-L."/>
            <person name="Kazmierczak K.M."/>
            <person name="Andrzejewski T.M."/>
            <person name="Davidsen T.M."/>
            <person name="Wayne K.J."/>
            <person name="Tettelin H."/>
            <person name="Glass J.I."/>
            <person name="Rusch D."/>
            <person name="Podicherti R."/>
            <person name="Tsui H.-C.T."/>
            <person name="Winkler M.E."/>
        </authorList>
    </citation>
    <scope>NUCLEOTIDE SEQUENCE</scope>
</reference>
<keyword evidence="6" id="KW-0816">Tricarboxylic acid cycle</keyword>
<dbReference type="UniPathway" id="UPA00223"/>
<dbReference type="GO" id="GO:0020037">
    <property type="term" value="F:heme binding"/>
    <property type="evidence" value="ECO:0007669"/>
    <property type="project" value="InterPro"/>
</dbReference>
<accession>A0A381UY59</accession>
<dbReference type="GO" id="GO:0046872">
    <property type="term" value="F:metal ion binding"/>
    <property type="evidence" value="ECO:0007669"/>
    <property type="project" value="UniProtKB-KW"/>
</dbReference>
<proteinExistence type="predicted"/>
<evidence type="ECO:0000256" key="6">
    <source>
        <dbReference type="ARBA" id="ARBA00022532"/>
    </source>
</evidence>
<evidence type="ECO:0000256" key="11">
    <source>
        <dbReference type="ARBA" id="ARBA00022989"/>
    </source>
</evidence>
<dbReference type="NCBIfam" id="TIGR02968">
    <property type="entry name" value="succ_dehyd_anc"/>
    <property type="match status" value="1"/>
</dbReference>
<dbReference type="Pfam" id="PF01127">
    <property type="entry name" value="Sdh_cyt"/>
    <property type="match status" value="1"/>
</dbReference>
<sequence>MKKYSTKWIAQRVTALLLVPLFFWFIYHCISFQNLSYEEIVNFFSSFINSFLFLVLMITMLIHSQLGCETIIEDYISSRNYKIFTIWGIKLITYGTASISVISVISIVF</sequence>
<feature type="transmembrane region" description="Helical" evidence="14">
    <location>
        <begin position="12"/>
        <end position="34"/>
    </location>
</feature>
<keyword evidence="10" id="KW-0249">Electron transport</keyword>
<evidence type="ECO:0000256" key="9">
    <source>
        <dbReference type="ARBA" id="ARBA00022723"/>
    </source>
</evidence>
<dbReference type="GO" id="GO:0016020">
    <property type="term" value="C:membrane"/>
    <property type="evidence" value="ECO:0007669"/>
    <property type="project" value="UniProtKB-SubCell"/>
</dbReference>
<feature type="transmembrane region" description="Helical" evidence="14">
    <location>
        <begin position="83"/>
        <end position="108"/>
    </location>
</feature>
<evidence type="ECO:0000256" key="12">
    <source>
        <dbReference type="ARBA" id="ARBA00023004"/>
    </source>
</evidence>
<evidence type="ECO:0000256" key="1">
    <source>
        <dbReference type="ARBA" id="ARBA00001971"/>
    </source>
</evidence>
<evidence type="ECO:0000256" key="3">
    <source>
        <dbReference type="ARBA" id="ARBA00004141"/>
    </source>
</evidence>
<keyword evidence="7" id="KW-0349">Heme</keyword>
<evidence type="ECO:0000256" key="4">
    <source>
        <dbReference type="ARBA" id="ARBA00005163"/>
    </source>
</evidence>
<gene>
    <name evidence="15" type="ORF">METZ01_LOCUS84757</name>
</gene>
<evidence type="ECO:0000313" key="15">
    <source>
        <dbReference type="EMBL" id="SVA31903.1"/>
    </source>
</evidence>
<dbReference type="EMBL" id="UINC01007187">
    <property type="protein sequence ID" value="SVA31903.1"/>
    <property type="molecule type" value="Genomic_DNA"/>
</dbReference>
<dbReference type="InterPro" id="IPR034804">
    <property type="entry name" value="SQR/QFR_C/D"/>
</dbReference>
<feature type="transmembrane region" description="Helical" evidence="14">
    <location>
        <begin position="40"/>
        <end position="62"/>
    </location>
</feature>
<evidence type="ECO:0000256" key="2">
    <source>
        <dbReference type="ARBA" id="ARBA00004050"/>
    </source>
</evidence>